<proteinExistence type="predicted"/>
<accession>A0A0D2MPV2</accession>
<name>A0A0D2MPV2_9CHLO</name>
<dbReference type="EMBL" id="KK102903">
    <property type="protein sequence ID" value="KIY96655.1"/>
    <property type="molecule type" value="Genomic_DNA"/>
</dbReference>
<evidence type="ECO:0000313" key="2">
    <source>
        <dbReference type="Proteomes" id="UP000054498"/>
    </source>
</evidence>
<dbReference type="Proteomes" id="UP000054498">
    <property type="component" value="Unassembled WGS sequence"/>
</dbReference>
<dbReference type="GeneID" id="25728557"/>
<dbReference type="RefSeq" id="XP_013895675.1">
    <property type="nucleotide sequence ID" value="XM_014040221.1"/>
</dbReference>
<dbReference type="AlphaFoldDB" id="A0A0D2MPV2"/>
<reference evidence="1 2" key="1">
    <citation type="journal article" date="2013" name="BMC Genomics">
        <title>Reconstruction of the lipid metabolism for the microalga Monoraphidium neglectum from its genome sequence reveals characteristics suitable for biofuel production.</title>
        <authorList>
            <person name="Bogen C."/>
            <person name="Al-Dilaimi A."/>
            <person name="Albersmeier A."/>
            <person name="Wichmann J."/>
            <person name="Grundmann M."/>
            <person name="Rupp O."/>
            <person name="Lauersen K.J."/>
            <person name="Blifernez-Klassen O."/>
            <person name="Kalinowski J."/>
            <person name="Goesmann A."/>
            <person name="Mussgnug J.H."/>
            <person name="Kruse O."/>
        </authorList>
    </citation>
    <scope>NUCLEOTIDE SEQUENCE [LARGE SCALE GENOMIC DNA]</scope>
    <source>
        <strain evidence="1 2">SAG 48.87</strain>
    </source>
</reference>
<protein>
    <submittedName>
        <fullName evidence="1">Uncharacterized protein</fullName>
    </submittedName>
</protein>
<gene>
    <name evidence="1" type="ORF">MNEG_11308</name>
</gene>
<sequence length="249" mass="27086">MKAAVSPGAPPKSSIIHLEKLPNSLADYTSDMHGHLEAIRLCEEASAFLARPAQAPWAVLQAQLKLLRAQLVSVYGMYLASGYSRGFMESLAPFVGFMPIADNPGGAILMNDTACKQQAGWGLQQVVRVTCAGFLYLNQDHAVARTNLEAVAGWLANDENRRGLAPELEGFAVSLTPNELHWVVLNLLYKLLVLMMPQASKSQAAREALLDAQRQAGFKMVKALPHKADGYWRAGTPCFNQVNARLALS</sequence>
<keyword evidence="2" id="KW-1185">Reference proteome</keyword>
<dbReference type="KEGG" id="mng:MNEG_11308"/>
<evidence type="ECO:0000313" key="1">
    <source>
        <dbReference type="EMBL" id="KIY96655.1"/>
    </source>
</evidence>
<organism evidence="1 2">
    <name type="scientific">Monoraphidium neglectum</name>
    <dbReference type="NCBI Taxonomy" id="145388"/>
    <lineage>
        <taxon>Eukaryota</taxon>
        <taxon>Viridiplantae</taxon>
        <taxon>Chlorophyta</taxon>
        <taxon>core chlorophytes</taxon>
        <taxon>Chlorophyceae</taxon>
        <taxon>CS clade</taxon>
        <taxon>Sphaeropleales</taxon>
        <taxon>Selenastraceae</taxon>
        <taxon>Monoraphidium</taxon>
    </lineage>
</organism>